<dbReference type="GO" id="GO:0016853">
    <property type="term" value="F:isomerase activity"/>
    <property type="evidence" value="ECO:0007669"/>
    <property type="project" value="TreeGrafter"/>
</dbReference>
<dbReference type="SUPFAM" id="SSF54506">
    <property type="entry name" value="Diaminopimelate epimerase-like"/>
    <property type="match status" value="1"/>
</dbReference>
<dbReference type="RefSeq" id="WP_091530406.1">
    <property type="nucleotide sequence ID" value="NZ_LT629772.1"/>
</dbReference>
<dbReference type="PANTHER" id="PTHR13774">
    <property type="entry name" value="PHENAZINE BIOSYNTHESIS PROTEIN"/>
    <property type="match status" value="1"/>
</dbReference>
<organism evidence="2 3">
    <name type="scientific">Microlunatus soli</name>
    <dbReference type="NCBI Taxonomy" id="630515"/>
    <lineage>
        <taxon>Bacteria</taxon>
        <taxon>Bacillati</taxon>
        <taxon>Actinomycetota</taxon>
        <taxon>Actinomycetes</taxon>
        <taxon>Propionibacteriales</taxon>
        <taxon>Propionibacteriaceae</taxon>
        <taxon>Microlunatus</taxon>
    </lineage>
</organism>
<dbReference type="NCBIfam" id="TIGR00654">
    <property type="entry name" value="PhzF_family"/>
    <property type="match status" value="1"/>
</dbReference>
<proteinExistence type="predicted"/>
<dbReference type="AlphaFoldDB" id="A0A1H2A8K5"/>
<protein>
    <submittedName>
        <fullName evidence="2">Phenazine biosynthesis protein PhzF family</fullName>
    </submittedName>
</protein>
<dbReference type="EMBL" id="LT629772">
    <property type="protein sequence ID" value="SDT42315.1"/>
    <property type="molecule type" value="Genomic_DNA"/>
</dbReference>
<accession>A0A1H2A8K5</accession>
<evidence type="ECO:0000256" key="1">
    <source>
        <dbReference type="PIRSR" id="PIRSR016184-1"/>
    </source>
</evidence>
<dbReference type="Pfam" id="PF02567">
    <property type="entry name" value="PhzC-PhzF"/>
    <property type="match status" value="1"/>
</dbReference>
<evidence type="ECO:0000313" key="2">
    <source>
        <dbReference type="EMBL" id="SDT42315.1"/>
    </source>
</evidence>
<dbReference type="STRING" id="630515.SAMN04489812_5751"/>
<sequence>MNTYDFSQIDVFGATPYRGNPLAVVQDADGVDDDQLQAFARWTNLSETTFLVPPTDPGADYRVRIFTGSEELPFAGHPTLGTAHAWLQAHPEHEGDRVVQECGVGLVTVRRTGSGLAFAAPPLITDEPVDDQLLAEIRGVLGLTADQLLASRVIDNGPGWVGVLVTDDVDIMALPTRELPGAVGVISRSAAAGTGHAIEVRGFFASGGIAFEDPVTGSLNAAVAQWLLGQGILTAPYSAHQGTAVGADGAIEIDQDADGTVWVGGRTTTMISGTVTI</sequence>
<dbReference type="InterPro" id="IPR003719">
    <property type="entry name" value="Phenazine_PhzF-like"/>
</dbReference>
<dbReference type="OrthoDB" id="9788221at2"/>
<dbReference type="Proteomes" id="UP000199103">
    <property type="component" value="Chromosome I"/>
</dbReference>
<dbReference type="GO" id="GO:0005737">
    <property type="term" value="C:cytoplasm"/>
    <property type="evidence" value="ECO:0007669"/>
    <property type="project" value="TreeGrafter"/>
</dbReference>
<dbReference type="Gene3D" id="3.10.310.10">
    <property type="entry name" value="Diaminopimelate Epimerase, Chain A, domain 1"/>
    <property type="match status" value="2"/>
</dbReference>
<reference evidence="2 3" key="1">
    <citation type="submission" date="2016-10" db="EMBL/GenBank/DDBJ databases">
        <authorList>
            <person name="de Groot N.N."/>
        </authorList>
    </citation>
    <scope>NUCLEOTIDE SEQUENCE [LARGE SCALE GENOMIC DNA]</scope>
    <source>
        <strain evidence="2 3">DSM 21800</strain>
    </source>
</reference>
<gene>
    <name evidence="2" type="ORF">SAMN04489812_5751</name>
</gene>
<dbReference type="PANTHER" id="PTHR13774:SF32">
    <property type="entry name" value="ANTISENSE-ENHANCING SEQUENCE 1"/>
    <property type="match status" value="1"/>
</dbReference>
<dbReference type="PIRSF" id="PIRSF016184">
    <property type="entry name" value="PhzC_PhzF"/>
    <property type="match status" value="1"/>
</dbReference>
<evidence type="ECO:0000313" key="3">
    <source>
        <dbReference type="Proteomes" id="UP000199103"/>
    </source>
</evidence>
<feature type="active site" evidence="1">
    <location>
        <position position="47"/>
    </location>
</feature>
<keyword evidence="3" id="KW-1185">Reference proteome</keyword>
<name>A0A1H2A8K5_9ACTN</name>